<feature type="transmembrane region" description="Helical" evidence="1">
    <location>
        <begin position="129"/>
        <end position="148"/>
    </location>
</feature>
<dbReference type="PANTHER" id="PTHR46610:SF3">
    <property type="entry name" value="OS01G0238200 PROTEIN"/>
    <property type="match status" value="1"/>
</dbReference>
<evidence type="ECO:0000313" key="3">
    <source>
        <dbReference type="Proteomes" id="UP001210211"/>
    </source>
</evidence>
<dbReference type="PANTHER" id="PTHR46610">
    <property type="entry name" value="OS05G0181300 PROTEIN"/>
    <property type="match status" value="1"/>
</dbReference>
<feature type="transmembrane region" description="Helical" evidence="1">
    <location>
        <begin position="199"/>
        <end position="221"/>
    </location>
</feature>
<sequence length="264" mass="29486">MLPDNDNCSSWLMGVGFCLLTFGSVVAVFVSDADVARGACLNAANILILTLFWWLRAFGQGTPPPIAAKVAVWFFSTSIMATLTWSITMEAPLLAKTIFWVFVAVTSLGTSYFIFFAPARPRDRSARPLNVCFCFCLIFVFFNSLMVSYKTYGANIITDRINSVIFEFVSWFASLLLFWCIAGMEIASRDSAVREWMKFGSWAFATMLAAMVVVEVAELFPWPMKCVAWAMVGASSFSSLYAFFFQHEAYFVTGNSNEMRVSSV</sequence>
<dbReference type="AlphaFoldDB" id="A0AAD6A3I2"/>
<comment type="caution">
    <text evidence="2">The sequence shown here is derived from an EMBL/GenBank/DDBJ whole genome shotgun (WGS) entry which is preliminary data.</text>
</comment>
<organism evidence="2 3">
    <name type="scientific">Rhynchospora tenuis</name>
    <dbReference type="NCBI Taxonomy" id="198213"/>
    <lineage>
        <taxon>Eukaryota</taxon>
        <taxon>Viridiplantae</taxon>
        <taxon>Streptophyta</taxon>
        <taxon>Embryophyta</taxon>
        <taxon>Tracheophyta</taxon>
        <taxon>Spermatophyta</taxon>
        <taxon>Magnoliopsida</taxon>
        <taxon>Liliopsida</taxon>
        <taxon>Poales</taxon>
        <taxon>Cyperaceae</taxon>
        <taxon>Cyperoideae</taxon>
        <taxon>Rhynchosporeae</taxon>
        <taxon>Rhynchospora</taxon>
    </lineage>
</organism>
<feature type="transmembrane region" description="Helical" evidence="1">
    <location>
        <begin position="168"/>
        <end position="187"/>
    </location>
</feature>
<name>A0AAD6A3I2_9POAL</name>
<reference evidence="2 3" key="1">
    <citation type="journal article" date="2022" name="Cell">
        <title>Repeat-based holocentromeres influence genome architecture and karyotype evolution.</title>
        <authorList>
            <person name="Hofstatter P.G."/>
            <person name="Thangavel G."/>
            <person name="Lux T."/>
            <person name="Neumann P."/>
            <person name="Vondrak T."/>
            <person name="Novak P."/>
            <person name="Zhang M."/>
            <person name="Costa L."/>
            <person name="Castellani M."/>
            <person name="Scott A."/>
            <person name="Toegelov H."/>
            <person name="Fuchs J."/>
            <person name="Mata-Sucre Y."/>
            <person name="Dias Y."/>
            <person name="Vanzela A.L.L."/>
            <person name="Huettel B."/>
            <person name="Almeida C.C.S."/>
            <person name="Simkova H."/>
            <person name="Souza G."/>
            <person name="Pedrosa-Harand A."/>
            <person name="Macas J."/>
            <person name="Mayer K.F.X."/>
            <person name="Houben A."/>
            <person name="Marques A."/>
        </authorList>
    </citation>
    <scope>NUCLEOTIDE SEQUENCE [LARGE SCALE GENOMIC DNA]</scope>
    <source>
        <strain evidence="2">RhyTen1mFocal</strain>
    </source>
</reference>
<dbReference type="EMBL" id="JAMRDG010000001">
    <property type="protein sequence ID" value="KAJ3709054.1"/>
    <property type="molecule type" value="Genomic_DNA"/>
</dbReference>
<protein>
    <submittedName>
        <fullName evidence="2">Uncharacterized protein</fullName>
    </submittedName>
</protein>
<keyword evidence="1" id="KW-1133">Transmembrane helix</keyword>
<accession>A0AAD6A3I2</accession>
<proteinExistence type="predicted"/>
<dbReference type="Pfam" id="PF20100">
    <property type="entry name" value="DUF6490"/>
    <property type="match status" value="1"/>
</dbReference>
<evidence type="ECO:0000256" key="1">
    <source>
        <dbReference type="SAM" id="Phobius"/>
    </source>
</evidence>
<evidence type="ECO:0000313" key="2">
    <source>
        <dbReference type="EMBL" id="KAJ3709054.1"/>
    </source>
</evidence>
<feature type="transmembrane region" description="Helical" evidence="1">
    <location>
        <begin position="36"/>
        <end position="54"/>
    </location>
</feature>
<dbReference type="Proteomes" id="UP001210211">
    <property type="component" value="Unassembled WGS sequence"/>
</dbReference>
<feature type="transmembrane region" description="Helical" evidence="1">
    <location>
        <begin position="66"/>
        <end position="85"/>
    </location>
</feature>
<dbReference type="InterPro" id="IPR045501">
    <property type="entry name" value="DUF6490"/>
</dbReference>
<feature type="transmembrane region" description="Helical" evidence="1">
    <location>
        <begin position="97"/>
        <end position="117"/>
    </location>
</feature>
<keyword evidence="3" id="KW-1185">Reference proteome</keyword>
<keyword evidence="1" id="KW-0812">Transmembrane</keyword>
<feature type="transmembrane region" description="Helical" evidence="1">
    <location>
        <begin position="12"/>
        <end position="30"/>
    </location>
</feature>
<gene>
    <name evidence="2" type="ORF">LUZ61_012759</name>
</gene>
<feature type="transmembrane region" description="Helical" evidence="1">
    <location>
        <begin position="227"/>
        <end position="245"/>
    </location>
</feature>
<keyword evidence="1" id="KW-0472">Membrane</keyword>